<keyword evidence="2" id="KW-1185">Reference proteome</keyword>
<dbReference type="Proteomes" id="UP001432039">
    <property type="component" value="Chromosome"/>
</dbReference>
<reference evidence="1" key="1">
    <citation type="submission" date="2022-10" db="EMBL/GenBank/DDBJ databases">
        <title>The complete genomes of actinobacterial strains from the NBC collection.</title>
        <authorList>
            <person name="Joergensen T.S."/>
            <person name="Alvarez Arevalo M."/>
            <person name="Sterndorff E.B."/>
            <person name="Faurdal D."/>
            <person name="Vuksanovic O."/>
            <person name="Mourched A.-S."/>
            <person name="Charusanti P."/>
            <person name="Shaw S."/>
            <person name="Blin K."/>
            <person name="Weber T."/>
        </authorList>
    </citation>
    <scope>NUCLEOTIDE SEQUENCE</scope>
    <source>
        <strain evidence="1">NBC_00248</strain>
    </source>
</reference>
<dbReference type="RefSeq" id="WP_328965304.1">
    <property type="nucleotide sequence ID" value="NZ_CP108090.1"/>
</dbReference>
<evidence type="ECO:0000313" key="2">
    <source>
        <dbReference type="Proteomes" id="UP001432039"/>
    </source>
</evidence>
<proteinExistence type="predicted"/>
<evidence type="ECO:0000313" key="1">
    <source>
        <dbReference type="EMBL" id="WUQ17072.1"/>
    </source>
</evidence>
<organism evidence="1 2">
    <name type="scientific">Streptomyces virginiae</name>
    <name type="common">Streptomyces cinnamonensis</name>
    <dbReference type="NCBI Taxonomy" id="1961"/>
    <lineage>
        <taxon>Bacteria</taxon>
        <taxon>Bacillati</taxon>
        <taxon>Actinomycetota</taxon>
        <taxon>Actinomycetes</taxon>
        <taxon>Kitasatosporales</taxon>
        <taxon>Streptomycetaceae</taxon>
        <taxon>Streptomyces</taxon>
    </lineage>
</organism>
<dbReference type="EMBL" id="CP108090">
    <property type="protein sequence ID" value="WUQ17072.1"/>
    <property type="molecule type" value="Genomic_DNA"/>
</dbReference>
<gene>
    <name evidence="1" type="ORF">OG517_39830</name>
</gene>
<name>A0ABZ1TMQ7_STRVG</name>
<sequence length="168" mass="18493">MSIPWRSSAAAFEQILGRHGVTPGACTMEAAWAAFEEFVQVPVEGIEGPEDDGDGFIVEWGVWDWTGNRPALSLGRLLAVNEDADRQDPYWQPQYWKVELEACFAEDPAWADLHISGGGDSGFDHAAIGEPRADALAATRRFIDQHPLLSVMWRSAPIDIEVTIDRAG</sequence>
<protein>
    <submittedName>
        <fullName evidence="1">Uncharacterized protein</fullName>
    </submittedName>
</protein>
<accession>A0ABZ1TMQ7</accession>